<comment type="caution">
    <text evidence="2">The sequence shown here is derived from an EMBL/GenBank/DDBJ whole genome shotgun (WGS) entry which is preliminary data.</text>
</comment>
<keyword evidence="3" id="KW-1185">Reference proteome</keyword>
<evidence type="ECO:0000313" key="2">
    <source>
        <dbReference type="EMBL" id="KAK8897338.1"/>
    </source>
</evidence>
<sequence length="289" mass="32599">MYFNSDQNINFNVSEFFSDDFFSDTDENNPLDDLPCVSLDKIADDSTSDSTISPSDGYTSPMNLPPDKLQRDTPITNASPPENNSDSSPIHPNELLNNVFQSNNNDLSCSKGAQFYPLNNCQTSLPLSPFYASCLPQNNQVLCPKDYSQMTNSFQCKGQILTQMPQQNAFVGYQVSTYGCCSCFLTVGTISTCNHITSVDQMKAYLQRKISGNSGVRFNKATLHYLYNIFASTFNWSPLSRNEKRKKQYVFKKLFDNKYQVIDLIQKYPSIIDQVLLVKGLSKIKNSNQ</sequence>
<dbReference type="Proteomes" id="UP001470230">
    <property type="component" value="Unassembled WGS sequence"/>
</dbReference>
<organism evidence="2 3">
    <name type="scientific">Tritrichomonas musculus</name>
    <dbReference type="NCBI Taxonomy" id="1915356"/>
    <lineage>
        <taxon>Eukaryota</taxon>
        <taxon>Metamonada</taxon>
        <taxon>Parabasalia</taxon>
        <taxon>Tritrichomonadida</taxon>
        <taxon>Tritrichomonadidae</taxon>
        <taxon>Tritrichomonas</taxon>
    </lineage>
</organism>
<evidence type="ECO:0000256" key="1">
    <source>
        <dbReference type="SAM" id="MobiDB-lite"/>
    </source>
</evidence>
<gene>
    <name evidence="2" type="ORF">M9Y10_015280</name>
</gene>
<reference evidence="2 3" key="1">
    <citation type="submission" date="2024-04" db="EMBL/GenBank/DDBJ databases">
        <title>Tritrichomonas musculus Genome.</title>
        <authorList>
            <person name="Alves-Ferreira E."/>
            <person name="Grigg M."/>
            <person name="Lorenzi H."/>
            <person name="Galac M."/>
        </authorList>
    </citation>
    <scope>NUCLEOTIDE SEQUENCE [LARGE SCALE GENOMIC DNA]</scope>
    <source>
        <strain evidence="2 3">EAF2021</strain>
    </source>
</reference>
<evidence type="ECO:0000313" key="3">
    <source>
        <dbReference type="Proteomes" id="UP001470230"/>
    </source>
</evidence>
<feature type="compositionally biased region" description="Polar residues" evidence="1">
    <location>
        <begin position="73"/>
        <end position="97"/>
    </location>
</feature>
<protein>
    <submittedName>
        <fullName evidence="2">Uncharacterized protein</fullName>
    </submittedName>
</protein>
<proteinExistence type="predicted"/>
<accession>A0ABR2L1W2</accession>
<dbReference type="EMBL" id="JAPFFF010000002">
    <property type="protein sequence ID" value="KAK8897338.1"/>
    <property type="molecule type" value="Genomic_DNA"/>
</dbReference>
<name>A0ABR2L1W2_9EUKA</name>
<feature type="region of interest" description="Disordered" evidence="1">
    <location>
        <begin position="45"/>
        <end position="97"/>
    </location>
</feature>